<comment type="catalytic activity">
    <reaction evidence="5 7">
        <text>AMP + ATP = 2 ADP</text>
        <dbReference type="Rhea" id="RHEA:12973"/>
        <dbReference type="ChEBI" id="CHEBI:30616"/>
        <dbReference type="ChEBI" id="CHEBI:456215"/>
        <dbReference type="ChEBI" id="CHEBI:456216"/>
        <dbReference type="EC" id="2.7.4.3"/>
    </reaction>
</comment>
<dbReference type="HAMAP" id="MF_00235">
    <property type="entry name" value="Adenylate_kinase_Adk"/>
    <property type="match status" value="1"/>
</dbReference>
<keyword evidence="5" id="KW-0963">Cytoplasm</keyword>
<dbReference type="STRING" id="118110.XW81_02210"/>
<dbReference type="InterPro" id="IPR033690">
    <property type="entry name" value="Adenylat_kinase_CS"/>
</dbReference>
<dbReference type="GO" id="GO:0004017">
    <property type="term" value="F:AMP kinase activity"/>
    <property type="evidence" value="ECO:0007669"/>
    <property type="project" value="UniProtKB-UniRule"/>
</dbReference>
<comment type="subunit">
    <text evidence="5 7">Monomer.</text>
</comment>
<feature type="binding site" evidence="5">
    <location>
        <position position="149"/>
    </location>
    <ligand>
        <name>AMP</name>
        <dbReference type="ChEBI" id="CHEBI:456215"/>
    </ligand>
</feature>
<dbReference type="PANTHER" id="PTHR23359">
    <property type="entry name" value="NUCLEOTIDE KINASE"/>
    <property type="match status" value="1"/>
</dbReference>
<keyword evidence="3 5" id="KW-0547">Nucleotide-binding</keyword>
<name>A0A172WDZ2_BUCSC</name>
<evidence type="ECO:0000256" key="4">
    <source>
        <dbReference type="ARBA" id="ARBA00022777"/>
    </source>
</evidence>
<evidence type="ECO:0000313" key="8">
    <source>
        <dbReference type="EMBL" id="ANF17193.1"/>
    </source>
</evidence>
<comment type="function">
    <text evidence="5">Catalyzes the reversible transfer of the terminal phosphate group between ATP and AMP. Plays an important role in cellular energy homeostasis and in adenine nucleotide metabolism.</text>
</comment>
<protein>
    <recommendedName>
        <fullName evidence="5 7">Adenylate kinase</fullName>
        <shortName evidence="5">AK</shortName>
        <ecNumber evidence="5 7">2.7.4.3</ecNumber>
    </recommendedName>
    <alternativeName>
        <fullName evidence="5">ATP-AMP transphosphorylase</fullName>
    </alternativeName>
    <alternativeName>
        <fullName evidence="5">ATP:AMP phosphotransferase</fullName>
    </alternativeName>
    <alternativeName>
        <fullName evidence="5">Adenylate monophosphate kinase</fullName>
    </alternativeName>
</protein>
<feature type="binding site" evidence="5">
    <location>
        <position position="123"/>
    </location>
    <ligand>
        <name>ATP</name>
        <dbReference type="ChEBI" id="CHEBI:30616"/>
    </ligand>
</feature>
<dbReference type="InterPro" id="IPR027417">
    <property type="entry name" value="P-loop_NTPase"/>
</dbReference>
<feature type="binding site" evidence="5">
    <location>
        <position position="160"/>
    </location>
    <ligand>
        <name>AMP</name>
        <dbReference type="ChEBI" id="CHEBI:456215"/>
    </ligand>
</feature>
<comment type="subcellular location">
    <subcellularLocation>
        <location evidence="5 7">Cytoplasm</location>
    </subcellularLocation>
</comment>
<evidence type="ECO:0000256" key="6">
    <source>
        <dbReference type="RuleBase" id="RU003330"/>
    </source>
</evidence>
<feature type="binding site" evidence="5">
    <location>
        <position position="92"/>
    </location>
    <ligand>
        <name>AMP</name>
        <dbReference type="ChEBI" id="CHEBI:456215"/>
    </ligand>
</feature>
<comment type="similarity">
    <text evidence="5 6">Belongs to the adenylate kinase family.</text>
</comment>
<dbReference type="EMBL" id="CP011299">
    <property type="protein sequence ID" value="ANF17193.1"/>
    <property type="molecule type" value="Genomic_DNA"/>
</dbReference>
<dbReference type="GO" id="GO:0005737">
    <property type="term" value="C:cytoplasm"/>
    <property type="evidence" value="ECO:0007669"/>
    <property type="project" value="UniProtKB-SubCell"/>
</dbReference>
<accession>A0A172WDZ2</accession>
<sequence>MRIVLLGAPGSGKGTQAQFIENQYHLPKISTGEILRKIANSDSLLNQKIQHFMRNGKLISDEIVIQLVRNRISKSDCKLGFILDGFPRTITQAQMIEQEKIIINYIFEFEIPKEIIFERIQGRRIDLTSGKIYHLKNEKCSINNILSKRTDDNKKTIKKRLIEYEKFTIPLIKYFKKYTKTKNFEYHTIDGSKDINSIRKNIFRILKSNI</sequence>
<dbReference type="AlphaFoldDB" id="A0A172WDZ2"/>
<feature type="binding site" evidence="5">
    <location>
        <begin position="85"/>
        <end position="88"/>
    </location>
    <ligand>
        <name>AMP</name>
        <dbReference type="ChEBI" id="CHEBI:456215"/>
    </ligand>
</feature>
<keyword evidence="1 5" id="KW-0808">Transferase</keyword>
<evidence type="ECO:0000256" key="5">
    <source>
        <dbReference type="HAMAP-Rule" id="MF_00235"/>
    </source>
</evidence>
<dbReference type="PATRIC" id="fig|118110.3.peg.441"/>
<comment type="pathway">
    <text evidence="5">Purine metabolism; AMP biosynthesis via salvage pathway; AMP from ADP: step 1/1.</text>
</comment>
<feature type="region of interest" description="NMP" evidence="5">
    <location>
        <begin position="30"/>
        <end position="59"/>
    </location>
</feature>
<dbReference type="UniPathway" id="UPA00588">
    <property type="reaction ID" value="UER00649"/>
</dbReference>
<reference evidence="8 9" key="1">
    <citation type="submission" date="2015-04" db="EMBL/GenBank/DDBJ databases">
        <title>Buchnera aphidicola assembly.</title>
        <authorList>
            <person name="Zhang Y."/>
        </authorList>
    </citation>
    <scope>NUCLEOTIDE SEQUENCE [LARGE SCALE GENOMIC DNA]</scope>
    <source>
        <strain evidence="8 9">SC</strain>
    </source>
</reference>
<organism evidence="8 9">
    <name type="scientific">Buchnera aphidicola subsp. Schlechtendalia chinensis</name>
    <dbReference type="NCBI Taxonomy" id="118110"/>
    <lineage>
        <taxon>Bacteria</taxon>
        <taxon>Pseudomonadati</taxon>
        <taxon>Pseudomonadota</taxon>
        <taxon>Gammaproteobacteria</taxon>
        <taxon>Enterobacterales</taxon>
        <taxon>Erwiniaceae</taxon>
        <taxon>Buchnera</taxon>
    </lineage>
</organism>
<proteinExistence type="inferred from homology"/>
<dbReference type="Pfam" id="PF00406">
    <property type="entry name" value="ADK"/>
    <property type="match status" value="1"/>
</dbReference>
<dbReference type="PROSITE" id="PS00113">
    <property type="entry name" value="ADENYLATE_KINASE"/>
    <property type="match status" value="1"/>
</dbReference>
<dbReference type="NCBIfam" id="TIGR01351">
    <property type="entry name" value="adk"/>
    <property type="match status" value="1"/>
</dbReference>
<comment type="caution">
    <text evidence="5">Lacks conserved residue(s) required for the propagation of feature annotation.</text>
</comment>
<dbReference type="EC" id="2.7.4.3" evidence="5 7"/>
<evidence type="ECO:0000313" key="9">
    <source>
        <dbReference type="Proteomes" id="UP000077654"/>
    </source>
</evidence>
<dbReference type="InterPro" id="IPR000850">
    <property type="entry name" value="Adenylat/UMP-CMP_kin"/>
</dbReference>
<gene>
    <name evidence="5" type="primary">adk</name>
    <name evidence="8" type="ORF">XW81_02210</name>
</gene>
<dbReference type="CDD" id="cd01428">
    <property type="entry name" value="ADK"/>
    <property type="match status" value="1"/>
</dbReference>
<dbReference type="PRINTS" id="PR00094">
    <property type="entry name" value="ADENYLTKNASE"/>
</dbReference>
<feature type="binding site" evidence="5">
    <location>
        <begin position="10"/>
        <end position="15"/>
    </location>
    <ligand>
        <name>ATP</name>
        <dbReference type="ChEBI" id="CHEBI:30616"/>
    </ligand>
</feature>
<feature type="binding site" evidence="5">
    <location>
        <position position="193"/>
    </location>
    <ligand>
        <name>ATP</name>
        <dbReference type="ChEBI" id="CHEBI:30616"/>
    </ligand>
</feature>
<evidence type="ECO:0000256" key="7">
    <source>
        <dbReference type="RuleBase" id="RU003331"/>
    </source>
</evidence>
<dbReference type="Proteomes" id="UP000077654">
    <property type="component" value="Chromosome"/>
</dbReference>
<feature type="binding site" evidence="5">
    <location>
        <position position="31"/>
    </location>
    <ligand>
        <name>AMP</name>
        <dbReference type="ChEBI" id="CHEBI:456215"/>
    </ligand>
</feature>
<dbReference type="RefSeq" id="WP_075474318.1">
    <property type="nucleotide sequence ID" value="NZ_CP011299.1"/>
</dbReference>
<comment type="domain">
    <text evidence="5">Consists of three domains, a large central CORE domain and two small peripheral domains, NMPbind and LID, which undergo movements during catalysis. The LID domain closes over the site of phosphoryl transfer upon ATP binding. Assembling and dissambling the active center during each catalytic cycle provides an effective means to prevent ATP hydrolysis.</text>
</comment>
<feature type="binding site" evidence="5">
    <location>
        <begin position="132"/>
        <end position="133"/>
    </location>
    <ligand>
        <name>ATP</name>
        <dbReference type="ChEBI" id="CHEBI:30616"/>
    </ligand>
</feature>
<keyword evidence="5 7" id="KW-0067">ATP-binding</keyword>
<evidence type="ECO:0000256" key="1">
    <source>
        <dbReference type="ARBA" id="ARBA00022679"/>
    </source>
</evidence>
<keyword evidence="2 5" id="KW-0545">Nucleotide biosynthesis</keyword>
<dbReference type="GO" id="GO:0005524">
    <property type="term" value="F:ATP binding"/>
    <property type="evidence" value="ECO:0007669"/>
    <property type="project" value="UniProtKB-UniRule"/>
</dbReference>
<evidence type="ECO:0000256" key="2">
    <source>
        <dbReference type="ARBA" id="ARBA00022727"/>
    </source>
</evidence>
<keyword evidence="9" id="KW-1185">Reference proteome</keyword>
<dbReference type="GO" id="GO:0044209">
    <property type="term" value="P:AMP salvage"/>
    <property type="evidence" value="ECO:0007669"/>
    <property type="project" value="UniProtKB-UniRule"/>
</dbReference>
<dbReference type="Gene3D" id="3.40.50.300">
    <property type="entry name" value="P-loop containing nucleotide triphosphate hydrolases"/>
    <property type="match status" value="1"/>
</dbReference>
<feature type="binding site" evidence="5">
    <location>
        <position position="36"/>
    </location>
    <ligand>
        <name>AMP</name>
        <dbReference type="ChEBI" id="CHEBI:456215"/>
    </ligand>
</feature>
<dbReference type="SUPFAM" id="SSF52540">
    <property type="entry name" value="P-loop containing nucleoside triphosphate hydrolases"/>
    <property type="match status" value="1"/>
</dbReference>
<dbReference type="InterPro" id="IPR006259">
    <property type="entry name" value="Adenyl_kin_sub"/>
</dbReference>
<evidence type="ECO:0000256" key="3">
    <source>
        <dbReference type="ARBA" id="ARBA00022741"/>
    </source>
</evidence>
<dbReference type="OrthoDB" id="9805030at2"/>
<feature type="binding site" evidence="5">
    <location>
        <begin position="57"/>
        <end position="59"/>
    </location>
    <ligand>
        <name>AMP</name>
        <dbReference type="ChEBI" id="CHEBI:456215"/>
    </ligand>
</feature>
<keyword evidence="4 5" id="KW-0418">Kinase</keyword>